<dbReference type="GO" id="GO:0007234">
    <property type="term" value="P:osmosensory signaling via phosphorelay pathway"/>
    <property type="evidence" value="ECO:0007669"/>
    <property type="project" value="TreeGrafter"/>
</dbReference>
<name>A0A5N1JB83_9BACT</name>
<evidence type="ECO:0000259" key="8">
    <source>
        <dbReference type="PROSITE" id="PS50109"/>
    </source>
</evidence>
<dbReference type="AlphaFoldDB" id="A0A5N1JB83"/>
<feature type="domain" description="HAMP" evidence="9">
    <location>
        <begin position="213"/>
        <end position="265"/>
    </location>
</feature>
<dbReference type="Gene3D" id="1.10.287.130">
    <property type="match status" value="1"/>
</dbReference>
<comment type="caution">
    <text evidence="10">The sequence shown here is derived from an EMBL/GenBank/DDBJ whole genome shotgun (WGS) entry which is preliminary data.</text>
</comment>
<keyword evidence="7" id="KW-0812">Transmembrane</keyword>
<dbReference type="PANTHER" id="PTHR42878:SF15">
    <property type="entry name" value="BACTERIOPHYTOCHROME"/>
    <property type="match status" value="1"/>
</dbReference>
<evidence type="ECO:0000313" key="11">
    <source>
        <dbReference type="Proteomes" id="UP000326570"/>
    </source>
</evidence>
<dbReference type="InterPro" id="IPR036097">
    <property type="entry name" value="HisK_dim/P_sf"/>
</dbReference>
<dbReference type="Gene3D" id="3.30.565.10">
    <property type="entry name" value="Histidine kinase-like ATPase, C-terminal domain"/>
    <property type="match status" value="1"/>
</dbReference>
<dbReference type="SUPFAM" id="SSF55874">
    <property type="entry name" value="ATPase domain of HSP90 chaperone/DNA topoisomerase II/histidine kinase"/>
    <property type="match status" value="1"/>
</dbReference>
<evidence type="ECO:0000256" key="3">
    <source>
        <dbReference type="ARBA" id="ARBA00012438"/>
    </source>
</evidence>
<evidence type="ECO:0000256" key="6">
    <source>
        <dbReference type="ARBA" id="ARBA00022777"/>
    </source>
</evidence>
<dbReference type="Pfam" id="PF05227">
    <property type="entry name" value="CHASE3"/>
    <property type="match status" value="1"/>
</dbReference>
<comment type="catalytic activity">
    <reaction evidence="1">
        <text>ATP + protein L-histidine = ADP + protein N-phospho-L-histidine.</text>
        <dbReference type="EC" id="2.7.13.3"/>
    </reaction>
</comment>
<dbReference type="PRINTS" id="PR00344">
    <property type="entry name" value="BCTRLSENSOR"/>
</dbReference>
<dbReference type="EMBL" id="VTWT01000001">
    <property type="protein sequence ID" value="KAA9346129.1"/>
    <property type="molecule type" value="Genomic_DNA"/>
</dbReference>
<dbReference type="PROSITE" id="PS50885">
    <property type="entry name" value="HAMP"/>
    <property type="match status" value="1"/>
</dbReference>
<dbReference type="InterPro" id="IPR003661">
    <property type="entry name" value="HisK_dim/P_dom"/>
</dbReference>
<dbReference type="GO" id="GO:0000155">
    <property type="term" value="F:phosphorelay sensor kinase activity"/>
    <property type="evidence" value="ECO:0007669"/>
    <property type="project" value="InterPro"/>
</dbReference>
<keyword evidence="7" id="KW-1133">Transmembrane helix</keyword>
<dbReference type="Pfam" id="PF02518">
    <property type="entry name" value="HATPase_c"/>
    <property type="match status" value="1"/>
</dbReference>
<keyword evidence="4" id="KW-0597">Phosphoprotein</keyword>
<dbReference type="InterPro" id="IPR003660">
    <property type="entry name" value="HAMP_dom"/>
</dbReference>
<dbReference type="InterPro" id="IPR050351">
    <property type="entry name" value="BphY/WalK/GraS-like"/>
</dbReference>
<dbReference type="InterPro" id="IPR004358">
    <property type="entry name" value="Sig_transdc_His_kin-like_C"/>
</dbReference>
<keyword evidence="7" id="KW-0472">Membrane</keyword>
<protein>
    <recommendedName>
        <fullName evidence="3">histidine kinase</fullName>
        <ecNumber evidence="3">2.7.13.3</ecNumber>
    </recommendedName>
</protein>
<dbReference type="InterPro" id="IPR005467">
    <property type="entry name" value="His_kinase_dom"/>
</dbReference>
<dbReference type="CDD" id="cd06225">
    <property type="entry name" value="HAMP"/>
    <property type="match status" value="1"/>
</dbReference>
<evidence type="ECO:0000256" key="4">
    <source>
        <dbReference type="ARBA" id="ARBA00022553"/>
    </source>
</evidence>
<dbReference type="InterPro" id="IPR036890">
    <property type="entry name" value="HATPase_C_sf"/>
</dbReference>
<dbReference type="SUPFAM" id="SSF158472">
    <property type="entry name" value="HAMP domain-like"/>
    <property type="match status" value="1"/>
</dbReference>
<organism evidence="10 11">
    <name type="scientific">Adhaeribacter soli</name>
    <dbReference type="NCBI Taxonomy" id="2607655"/>
    <lineage>
        <taxon>Bacteria</taxon>
        <taxon>Pseudomonadati</taxon>
        <taxon>Bacteroidota</taxon>
        <taxon>Cytophagia</taxon>
        <taxon>Cytophagales</taxon>
        <taxon>Hymenobacteraceae</taxon>
        <taxon>Adhaeribacter</taxon>
    </lineage>
</organism>
<comment type="subcellular location">
    <subcellularLocation>
        <location evidence="2">Membrane</location>
    </subcellularLocation>
</comment>
<dbReference type="EC" id="2.7.13.3" evidence="3"/>
<dbReference type="Proteomes" id="UP000326570">
    <property type="component" value="Unassembled WGS sequence"/>
</dbReference>
<dbReference type="Gene3D" id="6.10.340.10">
    <property type="match status" value="1"/>
</dbReference>
<dbReference type="CDD" id="cd00082">
    <property type="entry name" value="HisKA"/>
    <property type="match status" value="1"/>
</dbReference>
<feature type="transmembrane region" description="Helical" evidence="7">
    <location>
        <begin position="191"/>
        <end position="212"/>
    </location>
</feature>
<dbReference type="InterPro" id="IPR007891">
    <property type="entry name" value="CHASE3"/>
</dbReference>
<evidence type="ECO:0000256" key="5">
    <source>
        <dbReference type="ARBA" id="ARBA00022679"/>
    </source>
</evidence>
<dbReference type="GO" id="GO:0030295">
    <property type="term" value="F:protein kinase activator activity"/>
    <property type="evidence" value="ECO:0007669"/>
    <property type="project" value="TreeGrafter"/>
</dbReference>
<proteinExistence type="predicted"/>
<evidence type="ECO:0000256" key="1">
    <source>
        <dbReference type="ARBA" id="ARBA00000085"/>
    </source>
</evidence>
<dbReference type="PANTHER" id="PTHR42878">
    <property type="entry name" value="TWO-COMPONENT HISTIDINE KINASE"/>
    <property type="match status" value="1"/>
</dbReference>
<dbReference type="GO" id="GO:0005524">
    <property type="term" value="F:ATP binding"/>
    <property type="evidence" value="ECO:0007669"/>
    <property type="project" value="UniProtKB-KW"/>
</dbReference>
<evidence type="ECO:0000313" key="10">
    <source>
        <dbReference type="EMBL" id="KAA9346129.1"/>
    </source>
</evidence>
<evidence type="ECO:0000259" key="9">
    <source>
        <dbReference type="PROSITE" id="PS50885"/>
    </source>
</evidence>
<dbReference type="GO" id="GO:0016020">
    <property type="term" value="C:membrane"/>
    <property type="evidence" value="ECO:0007669"/>
    <property type="project" value="UniProtKB-SubCell"/>
</dbReference>
<dbReference type="InterPro" id="IPR003594">
    <property type="entry name" value="HATPase_dom"/>
</dbReference>
<dbReference type="SUPFAM" id="SSF47384">
    <property type="entry name" value="Homodimeric domain of signal transducing histidine kinase"/>
    <property type="match status" value="1"/>
</dbReference>
<sequence>MKLITKLYLGIGLILFIFSVVTVTYLYQSSKVKAEMEKVLLSTEILSHSEALQKTLIDMETGFRGYMIVENESFLIPYKKGHETGLKIFPVLTPLVKDSAEAQMLRGIRRIGRDWINNFAQPVIEAKRKSIQDPSKKPAFDSIFNAQVKTGLGNQKMLLVRQKFEEFDRHQIENKNAQIAAFNQSLDYTRLVSIILTAMAILLGILIAFLLGQTVRRRITAMINLADHIAQGDFEARIADHENDEMSRLSRSLNVMGAKLNAYFTNLTKMNKELDQFAYVVSHDLKAPLRAINNLAEWISEDIKDQDPEIHKNLQLMRGRVHRMENLINGILAYSKVGRKDVPTETFPVTKLLTDIVDSLAPPKNFTIVLPDNAPVLTTEKIFMEQVFTNLISNGIKYNDKPEGRIEILTGEENEFYRFSVTDNGPGIPLQFQDRIFGVFQTMEARDTRESTGVGLAIVKKIIDEKGGRIWIESKEQEFTSFIFTWPKNNAVKH</sequence>
<accession>A0A5N1JB83</accession>
<dbReference type="GO" id="GO:0000156">
    <property type="term" value="F:phosphorelay response regulator activity"/>
    <property type="evidence" value="ECO:0007669"/>
    <property type="project" value="TreeGrafter"/>
</dbReference>
<keyword evidence="5" id="KW-0808">Transferase</keyword>
<keyword evidence="6" id="KW-0418">Kinase</keyword>
<keyword evidence="11" id="KW-1185">Reference proteome</keyword>
<evidence type="ECO:0000256" key="7">
    <source>
        <dbReference type="SAM" id="Phobius"/>
    </source>
</evidence>
<dbReference type="PROSITE" id="PS50109">
    <property type="entry name" value="HIS_KIN"/>
    <property type="match status" value="1"/>
</dbReference>
<gene>
    <name evidence="10" type="ORF">F0P94_03335</name>
</gene>
<feature type="transmembrane region" description="Helical" evidence="7">
    <location>
        <begin position="7"/>
        <end position="27"/>
    </location>
</feature>
<feature type="domain" description="Histidine kinase" evidence="8">
    <location>
        <begin position="280"/>
        <end position="490"/>
    </location>
</feature>
<dbReference type="SMART" id="SM00304">
    <property type="entry name" value="HAMP"/>
    <property type="match status" value="1"/>
</dbReference>
<dbReference type="Pfam" id="PF00672">
    <property type="entry name" value="HAMP"/>
    <property type="match status" value="1"/>
</dbReference>
<dbReference type="SMART" id="SM00387">
    <property type="entry name" value="HATPase_c"/>
    <property type="match status" value="1"/>
</dbReference>
<reference evidence="10 11" key="1">
    <citation type="submission" date="2019-09" db="EMBL/GenBank/DDBJ databases">
        <title>Genome sequence of Adhaeribacter sp. M2.</title>
        <authorList>
            <person name="Srinivasan S."/>
        </authorList>
    </citation>
    <scope>NUCLEOTIDE SEQUENCE [LARGE SCALE GENOMIC DNA]</scope>
    <source>
        <strain evidence="10 11">M2</strain>
    </source>
</reference>
<evidence type="ECO:0000256" key="2">
    <source>
        <dbReference type="ARBA" id="ARBA00004370"/>
    </source>
</evidence>
<dbReference type="SMART" id="SM00388">
    <property type="entry name" value="HisKA"/>
    <property type="match status" value="1"/>
</dbReference>
<dbReference type="Pfam" id="PF00512">
    <property type="entry name" value="HisKA"/>
    <property type="match status" value="1"/>
</dbReference>